<keyword evidence="3" id="KW-1185">Reference proteome</keyword>
<proteinExistence type="predicted"/>
<feature type="chain" id="PRO_5020650050" description="DUF1573 domain-containing protein" evidence="1">
    <location>
        <begin position="22"/>
        <end position="255"/>
    </location>
</feature>
<gene>
    <name evidence="2" type="ORF">FA047_00095</name>
</gene>
<dbReference type="RefSeq" id="WP_136833960.1">
    <property type="nucleotide sequence ID" value="NZ_SWBQ01000001.1"/>
</dbReference>
<reference evidence="2 3" key="1">
    <citation type="submission" date="2019-04" db="EMBL/GenBank/DDBJ databases">
        <title>Pedobacter sp. RP-3-15 sp. nov., isolated from Arctic soil.</title>
        <authorList>
            <person name="Dahal R.H."/>
            <person name="Kim D.-U."/>
        </authorList>
    </citation>
    <scope>NUCLEOTIDE SEQUENCE [LARGE SCALE GENOMIC DNA]</scope>
    <source>
        <strain evidence="2 3">RP-3-15</strain>
    </source>
</reference>
<protein>
    <recommendedName>
        <fullName evidence="4">DUF1573 domain-containing protein</fullName>
    </recommendedName>
</protein>
<keyword evidence="1" id="KW-0732">Signal</keyword>
<name>A0A4U1CS46_9SPHI</name>
<organism evidence="2 3">
    <name type="scientific">Pedobacter frigoris</name>
    <dbReference type="NCBI Taxonomy" id="2571272"/>
    <lineage>
        <taxon>Bacteria</taxon>
        <taxon>Pseudomonadati</taxon>
        <taxon>Bacteroidota</taxon>
        <taxon>Sphingobacteriia</taxon>
        <taxon>Sphingobacteriales</taxon>
        <taxon>Sphingobacteriaceae</taxon>
        <taxon>Pedobacter</taxon>
    </lineage>
</organism>
<sequence length="255" mass="27674">MKLKTNLILLLLIFQTAIGIAQTTNVIVRAKAKDAKFLPATLGVHVTIKNNMTGEVMAKGMATGGSGNTELIMADAISRGQQLADEGTSKFMATLELTEPTFVDVEVYASTNRRNGTKKVTTQVWLIPGKHIVGDGIVVEIPGFIVDILSPTTQQYTRLSTIADGKMLLKASITMACGCVISKGGTWNSDDFTINAIIKRNGTKVTEVPLKFTGVWNNFEVILPVNEKGDYEVHVYAYDPKTGNTGLDKINFTIF</sequence>
<dbReference type="Proteomes" id="UP000307244">
    <property type="component" value="Unassembled WGS sequence"/>
</dbReference>
<evidence type="ECO:0000313" key="2">
    <source>
        <dbReference type="EMBL" id="TKC08538.1"/>
    </source>
</evidence>
<feature type="signal peptide" evidence="1">
    <location>
        <begin position="1"/>
        <end position="21"/>
    </location>
</feature>
<dbReference type="AlphaFoldDB" id="A0A4U1CS46"/>
<dbReference type="OrthoDB" id="9770889at2"/>
<dbReference type="EMBL" id="SWBQ01000001">
    <property type="protein sequence ID" value="TKC08538.1"/>
    <property type="molecule type" value="Genomic_DNA"/>
</dbReference>
<comment type="caution">
    <text evidence="2">The sequence shown here is derived from an EMBL/GenBank/DDBJ whole genome shotgun (WGS) entry which is preliminary data.</text>
</comment>
<evidence type="ECO:0008006" key="4">
    <source>
        <dbReference type="Google" id="ProtNLM"/>
    </source>
</evidence>
<evidence type="ECO:0000256" key="1">
    <source>
        <dbReference type="SAM" id="SignalP"/>
    </source>
</evidence>
<accession>A0A4U1CS46</accession>
<evidence type="ECO:0000313" key="3">
    <source>
        <dbReference type="Proteomes" id="UP000307244"/>
    </source>
</evidence>